<dbReference type="Gene3D" id="1.10.8.10">
    <property type="entry name" value="DNA helicase RuvA subunit, C-terminal domain"/>
    <property type="match status" value="1"/>
</dbReference>
<accession>A0AAV7K472</accession>
<dbReference type="SUPFAM" id="SSF46934">
    <property type="entry name" value="UBA-like"/>
    <property type="match status" value="1"/>
</dbReference>
<dbReference type="PROSITE" id="PS50030">
    <property type="entry name" value="UBA"/>
    <property type="match status" value="1"/>
</dbReference>
<proteinExistence type="predicted"/>
<keyword evidence="3" id="KW-1185">Reference proteome</keyword>
<dbReference type="EMBL" id="JAKMXF010000188">
    <property type="protein sequence ID" value="KAI6655494.1"/>
    <property type="molecule type" value="Genomic_DNA"/>
</dbReference>
<dbReference type="InterPro" id="IPR015940">
    <property type="entry name" value="UBA"/>
</dbReference>
<reference evidence="2 3" key="1">
    <citation type="journal article" date="2023" name="BMC Biol.">
        <title>The compact genome of the sponge Oopsacas minuta (Hexactinellida) is lacking key metazoan core genes.</title>
        <authorList>
            <person name="Santini S."/>
            <person name="Schenkelaars Q."/>
            <person name="Jourda C."/>
            <person name="Duchesne M."/>
            <person name="Belahbib H."/>
            <person name="Rocher C."/>
            <person name="Selva M."/>
            <person name="Riesgo A."/>
            <person name="Vervoort M."/>
            <person name="Leys S.P."/>
            <person name="Kodjabachian L."/>
            <person name="Le Bivic A."/>
            <person name="Borchiellini C."/>
            <person name="Claverie J.M."/>
            <person name="Renard E."/>
        </authorList>
    </citation>
    <scope>NUCLEOTIDE SEQUENCE [LARGE SCALE GENOMIC DNA]</scope>
    <source>
        <strain evidence="2">SPO-2</strain>
    </source>
</reference>
<evidence type="ECO:0000313" key="3">
    <source>
        <dbReference type="Proteomes" id="UP001165289"/>
    </source>
</evidence>
<dbReference type="Proteomes" id="UP001165289">
    <property type="component" value="Unassembled WGS sequence"/>
</dbReference>
<evidence type="ECO:0000313" key="2">
    <source>
        <dbReference type="EMBL" id="KAI6655494.1"/>
    </source>
</evidence>
<dbReference type="InterPro" id="IPR009060">
    <property type="entry name" value="UBA-like_sf"/>
</dbReference>
<name>A0AAV7K472_9METZ</name>
<evidence type="ECO:0000259" key="1">
    <source>
        <dbReference type="PROSITE" id="PS50030"/>
    </source>
</evidence>
<sequence length="113" mass="12540">MAMNGSATIRQAYNSLQELMKMGISKQRSEKAIAATGDVGVEDAATWILNHLNDQDLEKVKHREYVVYLVPTGPLLSELNSFMASSIEQCGRNGAHKTFPHTTLCKFFTVSLH</sequence>
<gene>
    <name evidence="2" type="ORF">LOD99_1993</name>
</gene>
<organism evidence="2 3">
    <name type="scientific">Oopsacas minuta</name>
    <dbReference type="NCBI Taxonomy" id="111878"/>
    <lineage>
        <taxon>Eukaryota</taxon>
        <taxon>Metazoa</taxon>
        <taxon>Porifera</taxon>
        <taxon>Hexactinellida</taxon>
        <taxon>Hexasterophora</taxon>
        <taxon>Lyssacinosida</taxon>
        <taxon>Leucopsacidae</taxon>
        <taxon>Oopsacas</taxon>
    </lineage>
</organism>
<comment type="caution">
    <text evidence="2">The sequence shown here is derived from an EMBL/GenBank/DDBJ whole genome shotgun (WGS) entry which is preliminary data.</text>
</comment>
<feature type="domain" description="UBA" evidence="1">
    <location>
        <begin position="8"/>
        <end position="51"/>
    </location>
</feature>
<dbReference type="Pfam" id="PF22562">
    <property type="entry name" value="UBA_7"/>
    <property type="match status" value="1"/>
</dbReference>
<protein>
    <submittedName>
        <fullName evidence="2">Ubiquitin associated and SH3 domain-containing protein B</fullName>
    </submittedName>
</protein>
<dbReference type="AlphaFoldDB" id="A0AAV7K472"/>